<dbReference type="AlphaFoldDB" id="A0A921K075"/>
<dbReference type="Proteomes" id="UP000776650">
    <property type="component" value="Unassembled WGS sequence"/>
</dbReference>
<dbReference type="PROSITE" id="PS51154">
    <property type="entry name" value="MACRO"/>
    <property type="match status" value="1"/>
</dbReference>
<name>A0A921K075_9ACTN</name>
<dbReference type="InterPro" id="IPR043472">
    <property type="entry name" value="Macro_dom-like"/>
</dbReference>
<evidence type="ECO:0000256" key="1">
    <source>
        <dbReference type="SAM" id="MobiDB-lite"/>
    </source>
</evidence>
<organism evidence="3 4">
    <name type="scientific">Dietzia timorensis</name>
    <dbReference type="NCBI Taxonomy" id="499555"/>
    <lineage>
        <taxon>Bacteria</taxon>
        <taxon>Bacillati</taxon>
        <taxon>Actinomycetota</taxon>
        <taxon>Actinomycetes</taxon>
        <taxon>Mycobacteriales</taxon>
        <taxon>Dietziaceae</taxon>
        <taxon>Dietzia</taxon>
    </lineage>
</organism>
<reference evidence="3" key="2">
    <citation type="submission" date="2021-09" db="EMBL/GenBank/DDBJ databases">
        <authorList>
            <person name="Gilroy R."/>
        </authorList>
    </citation>
    <scope>NUCLEOTIDE SEQUENCE</scope>
    <source>
        <strain evidence="3">ChiGjej1B1-18357</strain>
    </source>
</reference>
<evidence type="ECO:0000313" key="4">
    <source>
        <dbReference type="Proteomes" id="UP000776650"/>
    </source>
</evidence>
<comment type="caution">
    <text evidence="3">The sequence shown here is derived from an EMBL/GenBank/DDBJ whole genome shotgun (WGS) entry which is preliminary data.</text>
</comment>
<proteinExistence type="predicted"/>
<protein>
    <recommendedName>
        <fullName evidence="2">Macro domain-containing protein</fullName>
    </recommendedName>
</protein>
<feature type="region of interest" description="Disordered" evidence="1">
    <location>
        <begin position="25"/>
        <end position="48"/>
    </location>
</feature>
<dbReference type="InterPro" id="IPR002589">
    <property type="entry name" value="Macro_dom"/>
</dbReference>
<gene>
    <name evidence="3" type="ORF">K8V11_12370</name>
</gene>
<dbReference type="Gene3D" id="3.40.220.10">
    <property type="entry name" value="Leucine Aminopeptidase, subunit E, domain 1"/>
    <property type="match status" value="1"/>
</dbReference>
<dbReference type="EMBL" id="DYXM01000236">
    <property type="protein sequence ID" value="HJE91791.1"/>
    <property type="molecule type" value="Genomic_DNA"/>
</dbReference>
<evidence type="ECO:0000259" key="2">
    <source>
        <dbReference type="PROSITE" id="PS51154"/>
    </source>
</evidence>
<dbReference type="SUPFAM" id="SSF52949">
    <property type="entry name" value="Macro domain-like"/>
    <property type="match status" value="1"/>
</dbReference>
<accession>A0A921K075</accession>
<evidence type="ECO:0000313" key="3">
    <source>
        <dbReference type="EMBL" id="HJE91791.1"/>
    </source>
</evidence>
<feature type="domain" description="Macro" evidence="2">
    <location>
        <begin position="1"/>
        <end position="48"/>
    </location>
</feature>
<sequence length="48" mass="4584">MPTITPVLGDIATERTDAIVNAASTAMRGGGGGGGGVDSAVARPTGRT</sequence>
<reference evidence="3" key="1">
    <citation type="journal article" date="2021" name="PeerJ">
        <title>Extensive microbial diversity within the chicken gut microbiome revealed by metagenomics and culture.</title>
        <authorList>
            <person name="Gilroy R."/>
            <person name="Ravi A."/>
            <person name="Getino M."/>
            <person name="Pursley I."/>
            <person name="Horton D.L."/>
            <person name="Alikhan N.F."/>
            <person name="Baker D."/>
            <person name="Gharbi K."/>
            <person name="Hall N."/>
            <person name="Watson M."/>
            <person name="Adriaenssens E.M."/>
            <person name="Foster-Nyarko E."/>
            <person name="Jarju S."/>
            <person name="Secka A."/>
            <person name="Antonio M."/>
            <person name="Oren A."/>
            <person name="Chaudhuri R.R."/>
            <person name="La Ragione R."/>
            <person name="Hildebrand F."/>
            <person name="Pallen M.J."/>
        </authorList>
    </citation>
    <scope>NUCLEOTIDE SEQUENCE</scope>
    <source>
        <strain evidence="3">ChiGjej1B1-18357</strain>
    </source>
</reference>
<feature type="compositionally biased region" description="Gly residues" evidence="1">
    <location>
        <begin position="28"/>
        <end position="37"/>
    </location>
</feature>
<dbReference type="RefSeq" id="WP_303914742.1">
    <property type="nucleotide sequence ID" value="NZ_DYXM01000236.1"/>
</dbReference>